<protein>
    <submittedName>
        <fullName evidence="2">Family 1 glycosylhydrolase</fullName>
    </submittedName>
</protein>
<evidence type="ECO:0000313" key="2">
    <source>
        <dbReference type="EMBL" id="MEQ2711844.1"/>
    </source>
</evidence>
<comment type="caution">
    <text evidence="2">The sequence shown here is derived from an EMBL/GenBank/DDBJ whole genome shotgun (WGS) entry which is preliminary data.</text>
</comment>
<dbReference type="Pfam" id="PF00232">
    <property type="entry name" value="Glyco_hydro_1"/>
    <property type="match status" value="1"/>
</dbReference>
<dbReference type="PANTHER" id="PTHR10353">
    <property type="entry name" value="GLYCOSYL HYDROLASE"/>
    <property type="match status" value="1"/>
</dbReference>
<keyword evidence="3" id="KW-1185">Reference proteome</keyword>
<dbReference type="InterPro" id="IPR017853">
    <property type="entry name" value="GH"/>
</dbReference>
<comment type="similarity">
    <text evidence="1">Belongs to the glycosyl hydrolase 1 family.</text>
</comment>
<name>A0ABV1IX92_9FIRM</name>
<dbReference type="InterPro" id="IPR001360">
    <property type="entry name" value="Glyco_hydro_1"/>
</dbReference>
<gene>
    <name evidence="2" type="ORF">AAAU51_11775</name>
</gene>
<sequence>MSQKVTFQWSRLIRDLETGEADENAVKFYQDVIDECKKNDIILVLNLHHFDLPIELFQKYGGWEIYPKAIYDIAKNSYQ</sequence>
<dbReference type="EMBL" id="JBBNIN010000021">
    <property type="protein sequence ID" value="MEQ2711844.1"/>
    <property type="molecule type" value="Genomic_DNA"/>
</dbReference>
<evidence type="ECO:0000313" key="3">
    <source>
        <dbReference type="Proteomes" id="UP001482154"/>
    </source>
</evidence>
<proteinExistence type="inferred from homology"/>
<dbReference type="Proteomes" id="UP001482154">
    <property type="component" value="Unassembled WGS sequence"/>
</dbReference>
<organism evidence="2 3">
    <name type="scientific">Anaerostipes amylophilus</name>
    <dbReference type="NCBI Taxonomy" id="2981779"/>
    <lineage>
        <taxon>Bacteria</taxon>
        <taxon>Bacillati</taxon>
        <taxon>Bacillota</taxon>
        <taxon>Clostridia</taxon>
        <taxon>Lachnospirales</taxon>
        <taxon>Lachnospiraceae</taxon>
        <taxon>Anaerostipes</taxon>
    </lineage>
</organism>
<reference evidence="2 3" key="1">
    <citation type="submission" date="2024-04" db="EMBL/GenBank/DDBJ databases">
        <title>Human intestinal bacterial collection.</title>
        <authorList>
            <person name="Pauvert C."/>
            <person name="Hitch T.C.A."/>
            <person name="Clavel T."/>
        </authorList>
    </citation>
    <scope>NUCLEOTIDE SEQUENCE [LARGE SCALE GENOMIC DNA]</scope>
    <source>
        <strain evidence="2 3">CLA-AA-H249</strain>
    </source>
</reference>
<accession>A0ABV1IX92</accession>
<dbReference type="RefSeq" id="WP_242852101.1">
    <property type="nucleotide sequence ID" value="NZ_JAOQJG010000002.1"/>
</dbReference>
<dbReference type="PANTHER" id="PTHR10353:SF139">
    <property type="entry name" value="6-PHOSPHO-BETA-GLUCOSIDASE GMUD"/>
    <property type="match status" value="1"/>
</dbReference>
<dbReference type="SUPFAM" id="SSF51445">
    <property type="entry name" value="(Trans)glycosidases"/>
    <property type="match status" value="1"/>
</dbReference>
<dbReference type="Gene3D" id="3.20.20.80">
    <property type="entry name" value="Glycosidases"/>
    <property type="match status" value="1"/>
</dbReference>
<evidence type="ECO:0000256" key="1">
    <source>
        <dbReference type="RuleBase" id="RU003690"/>
    </source>
</evidence>